<dbReference type="PANTHER" id="PTHR11265">
    <property type="entry name" value="S-ADENOSYL-METHYLTRANSFERASE MRAW"/>
    <property type="match status" value="1"/>
</dbReference>
<gene>
    <name evidence="7" type="primary">rsmH</name>
    <name evidence="8" type="ORF">DFR27_1265</name>
</gene>
<dbReference type="EC" id="2.1.1.199" evidence="7"/>
<keyword evidence="5 7" id="KW-0808">Transferase</keyword>
<dbReference type="SUPFAM" id="SSF53335">
    <property type="entry name" value="S-adenosyl-L-methionine-dependent methyltransferases"/>
    <property type="match status" value="1"/>
</dbReference>
<dbReference type="Gene3D" id="1.10.150.170">
    <property type="entry name" value="Putative methyltransferase TM0872, insert domain"/>
    <property type="match status" value="1"/>
</dbReference>
<accession>A0A3M0AG13</accession>
<dbReference type="HAMAP" id="MF_01007">
    <property type="entry name" value="16SrRNA_methyltr_H"/>
    <property type="match status" value="1"/>
</dbReference>
<keyword evidence="3 7" id="KW-0698">rRNA processing</keyword>
<keyword evidence="2 7" id="KW-0963">Cytoplasm</keyword>
<dbReference type="Gene3D" id="3.40.50.150">
    <property type="entry name" value="Vaccinia Virus protein VP39"/>
    <property type="match status" value="1"/>
</dbReference>
<dbReference type="GO" id="GO:0070475">
    <property type="term" value="P:rRNA base methylation"/>
    <property type="evidence" value="ECO:0007669"/>
    <property type="project" value="UniProtKB-UniRule"/>
</dbReference>
<dbReference type="Proteomes" id="UP000267187">
    <property type="component" value="Unassembled WGS sequence"/>
</dbReference>
<evidence type="ECO:0000256" key="3">
    <source>
        <dbReference type="ARBA" id="ARBA00022552"/>
    </source>
</evidence>
<evidence type="ECO:0000256" key="2">
    <source>
        <dbReference type="ARBA" id="ARBA00022490"/>
    </source>
</evidence>
<evidence type="ECO:0000256" key="1">
    <source>
        <dbReference type="ARBA" id="ARBA00010396"/>
    </source>
</evidence>
<reference evidence="8 9" key="1">
    <citation type="submission" date="2018-10" db="EMBL/GenBank/DDBJ databases">
        <title>Genomic Encyclopedia of Type Strains, Phase IV (KMG-IV): sequencing the most valuable type-strain genomes for metagenomic binning, comparative biology and taxonomic classification.</title>
        <authorList>
            <person name="Goeker M."/>
        </authorList>
    </citation>
    <scope>NUCLEOTIDE SEQUENCE [LARGE SCALE GENOMIC DNA]</scope>
    <source>
        <strain evidence="8 9">DSM 25080</strain>
    </source>
</reference>
<evidence type="ECO:0000256" key="7">
    <source>
        <dbReference type="HAMAP-Rule" id="MF_01007"/>
    </source>
</evidence>
<dbReference type="AlphaFoldDB" id="A0A3M0AG13"/>
<dbReference type="SUPFAM" id="SSF81799">
    <property type="entry name" value="Putative methyltransferase TM0872, insert domain"/>
    <property type="match status" value="1"/>
</dbReference>
<evidence type="ECO:0000256" key="6">
    <source>
        <dbReference type="ARBA" id="ARBA00022691"/>
    </source>
</evidence>
<evidence type="ECO:0000313" key="9">
    <source>
        <dbReference type="Proteomes" id="UP000267187"/>
    </source>
</evidence>
<evidence type="ECO:0000256" key="4">
    <source>
        <dbReference type="ARBA" id="ARBA00022603"/>
    </source>
</evidence>
<dbReference type="FunFam" id="1.10.150.170:FF:000001">
    <property type="entry name" value="Ribosomal RNA small subunit methyltransferase H"/>
    <property type="match status" value="1"/>
</dbReference>
<feature type="binding site" evidence="7">
    <location>
        <begin position="34"/>
        <end position="36"/>
    </location>
    <ligand>
        <name>S-adenosyl-L-methionine</name>
        <dbReference type="ChEBI" id="CHEBI:59789"/>
    </ligand>
</feature>
<dbReference type="GO" id="GO:0005737">
    <property type="term" value="C:cytoplasm"/>
    <property type="evidence" value="ECO:0007669"/>
    <property type="project" value="UniProtKB-SubCell"/>
</dbReference>
<feature type="binding site" evidence="7">
    <location>
        <position position="54"/>
    </location>
    <ligand>
        <name>S-adenosyl-L-methionine</name>
        <dbReference type="ChEBI" id="CHEBI:59789"/>
    </ligand>
</feature>
<keyword evidence="6 7" id="KW-0949">S-adenosyl-L-methionine</keyword>
<comment type="function">
    <text evidence="7">Specifically methylates the N4 position of cytidine in position 1402 (C1402) of 16S rRNA.</text>
</comment>
<dbReference type="Pfam" id="PF01795">
    <property type="entry name" value="Methyltransf_5"/>
    <property type="match status" value="1"/>
</dbReference>
<feature type="binding site" evidence="7">
    <location>
        <position position="79"/>
    </location>
    <ligand>
        <name>S-adenosyl-L-methionine</name>
        <dbReference type="ChEBI" id="CHEBI:59789"/>
    </ligand>
</feature>
<comment type="similarity">
    <text evidence="1 7">Belongs to the methyltransferase superfamily. RsmH family.</text>
</comment>
<comment type="catalytic activity">
    <reaction evidence="7">
        <text>cytidine(1402) in 16S rRNA + S-adenosyl-L-methionine = N(4)-methylcytidine(1402) in 16S rRNA + S-adenosyl-L-homocysteine + H(+)</text>
        <dbReference type="Rhea" id="RHEA:42928"/>
        <dbReference type="Rhea" id="RHEA-COMP:10286"/>
        <dbReference type="Rhea" id="RHEA-COMP:10287"/>
        <dbReference type="ChEBI" id="CHEBI:15378"/>
        <dbReference type="ChEBI" id="CHEBI:57856"/>
        <dbReference type="ChEBI" id="CHEBI:59789"/>
        <dbReference type="ChEBI" id="CHEBI:74506"/>
        <dbReference type="ChEBI" id="CHEBI:82748"/>
        <dbReference type="EC" id="2.1.1.199"/>
    </reaction>
</comment>
<keyword evidence="9" id="KW-1185">Reference proteome</keyword>
<dbReference type="InterPro" id="IPR002903">
    <property type="entry name" value="RsmH"/>
</dbReference>
<dbReference type="InterPro" id="IPR023397">
    <property type="entry name" value="SAM-dep_MeTrfase_MraW_recog"/>
</dbReference>
<feature type="binding site" evidence="7">
    <location>
        <position position="100"/>
    </location>
    <ligand>
        <name>S-adenosyl-L-methionine</name>
        <dbReference type="ChEBI" id="CHEBI:59789"/>
    </ligand>
</feature>
<dbReference type="PANTHER" id="PTHR11265:SF0">
    <property type="entry name" value="12S RRNA N4-METHYLCYTIDINE METHYLTRANSFERASE"/>
    <property type="match status" value="1"/>
</dbReference>
<dbReference type="PIRSF" id="PIRSF004486">
    <property type="entry name" value="MraW"/>
    <property type="match status" value="1"/>
</dbReference>
<dbReference type="RefSeq" id="WP_211327574.1">
    <property type="nucleotide sequence ID" value="NZ_REFJ01000002.1"/>
</dbReference>
<comment type="subcellular location">
    <subcellularLocation>
        <location evidence="7">Cytoplasm</location>
    </subcellularLocation>
</comment>
<protein>
    <recommendedName>
        <fullName evidence="7">Ribosomal RNA small subunit methyltransferase H</fullName>
        <ecNumber evidence="7">2.1.1.199</ecNumber>
    </recommendedName>
    <alternativeName>
        <fullName evidence="7">16S rRNA m(4)C1402 methyltransferase</fullName>
    </alternativeName>
    <alternativeName>
        <fullName evidence="7">rRNA (cytosine-N(4)-)-methyltransferase RsmH</fullName>
    </alternativeName>
</protein>
<keyword evidence="4 7" id="KW-0489">Methyltransferase</keyword>
<proteinExistence type="inferred from homology"/>
<evidence type="ECO:0000256" key="5">
    <source>
        <dbReference type="ARBA" id="ARBA00022679"/>
    </source>
</evidence>
<dbReference type="NCBIfam" id="TIGR00006">
    <property type="entry name" value="16S rRNA (cytosine(1402)-N(4))-methyltransferase RsmH"/>
    <property type="match status" value="1"/>
</dbReference>
<feature type="binding site" evidence="7">
    <location>
        <position position="107"/>
    </location>
    <ligand>
        <name>S-adenosyl-L-methionine</name>
        <dbReference type="ChEBI" id="CHEBI:59789"/>
    </ligand>
</feature>
<comment type="caution">
    <text evidence="8">The sequence shown here is derived from an EMBL/GenBank/DDBJ whole genome shotgun (WGS) entry which is preliminary data.</text>
</comment>
<dbReference type="EMBL" id="REFJ01000002">
    <property type="protein sequence ID" value="RMA81445.1"/>
    <property type="molecule type" value="Genomic_DNA"/>
</dbReference>
<organism evidence="8 9">
    <name type="scientific">Umboniibacter marinipuniceus</name>
    <dbReference type="NCBI Taxonomy" id="569599"/>
    <lineage>
        <taxon>Bacteria</taxon>
        <taxon>Pseudomonadati</taxon>
        <taxon>Pseudomonadota</taxon>
        <taxon>Gammaproteobacteria</taxon>
        <taxon>Cellvibrionales</taxon>
        <taxon>Cellvibrionaceae</taxon>
        <taxon>Umboniibacter</taxon>
    </lineage>
</organism>
<evidence type="ECO:0000313" key="8">
    <source>
        <dbReference type="EMBL" id="RMA81445.1"/>
    </source>
</evidence>
<dbReference type="InterPro" id="IPR029063">
    <property type="entry name" value="SAM-dependent_MTases_sf"/>
</dbReference>
<name>A0A3M0AG13_9GAMM</name>
<sequence>MTNTSHYSVLLSESVEALAIKADGVYVDGTFGRGGHSRKILDQLGPKGRLIAFDKDPQAIDFAATHFNDERFYIHHGSFTEMSVVIAQLGLSGVDGILLDLGVSSPQLDQAERGFSFMKNGPLDMRMDTSRGQSAADWLAVAEHGEMASVFRRYGEEKFSGPIASGILRAREKEAITTTSQLAKVIEDSTPKKDRNKHPATRVFQAIRIFVNNELGDVEDVLEQSVNLLNFEGRLVVISFHSLEDRIAKHFIRDKSKGKKIPKGVPVMGDAELGPLAIESKAIKASTEEVAENARSRSAVMRVASKRVE</sequence>
<dbReference type="GO" id="GO:0071424">
    <property type="term" value="F:rRNA (cytosine-N4-)-methyltransferase activity"/>
    <property type="evidence" value="ECO:0007669"/>
    <property type="project" value="UniProtKB-UniRule"/>
</dbReference>